<evidence type="ECO:0000256" key="6">
    <source>
        <dbReference type="ARBA" id="ARBA00023211"/>
    </source>
</evidence>
<dbReference type="OrthoDB" id="9802805at2"/>
<evidence type="ECO:0000256" key="7">
    <source>
        <dbReference type="SAM" id="Phobius"/>
    </source>
</evidence>
<keyword evidence="10" id="KW-1185">Reference proteome</keyword>
<evidence type="ECO:0000256" key="1">
    <source>
        <dbReference type="ARBA" id="ARBA00001936"/>
    </source>
</evidence>
<keyword evidence="6" id="KW-0464">Manganese</keyword>
<dbReference type="Proteomes" id="UP000287447">
    <property type="component" value="Unassembled WGS sequence"/>
</dbReference>
<keyword evidence="4" id="KW-0378">Hydrolase</keyword>
<comment type="cofactor">
    <cofactor evidence="1">
        <name>Mn(2+)</name>
        <dbReference type="ChEBI" id="CHEBI:29035"/>
    </cofactor>
</comment>
<evidence type="ECO:0000259" key="8">
    <source>
        <dbReference type="PROSITE" id="PS51462"/>
    </source>
</evidence>
<dbReference type="Gene3D" id="3.90.79.10">
    <property type="entry name" value="Nucleoside Triphosphate Pyrophosphohydrolase"/>
    <property type="match status" value="1"/>
</dbReference>
<dbReference type="NCBIfam" id="NF007980">
    <property type="entry name" value="PRK10707.1"/>
    <property type="match status" value="1"/>
</dbReference>
<name>A0A437QMW7_9PROT</name>
<protein>
    <submittedName>
        <fullName evidence="9">CoA pyrophosphatase</fullName>
    </submittedName>
</protein>
<keyword evidence="3" id="KW-0479">Metal-binding</keyword>
<dbReference type="PANTHER" id="PTHR12992">
    <property type="entry name" value="NUDIX HYDROLASE"/>
    <property type="match status" value="1"/>
</dbReference>
<accession>A0A437QMW7</accession>
<comment type="caution">
    <text evidence="9">The sequence shown here is derived from an EMBL/GenBank/DDBJ whole genome shotgun (WGS) entry which is preliminary data.</text>
</comment>
<dbReference type="EMBL" id="SADE01000002">
    <property type="protein sequence ID" value="RVU35884.1"/>
    <property type="molecule type" value="Genomic_DNA"/>
</dbReference>
<comment type="cofactor">
    <cofactor evidence="2">
        <name>Mg(2+)</name>
        <dbReference type="ChEBI" id="CHEBI:18420"/>
    </cofactor>
</comment>
<feature type="transmembrane region" description="Helical" evidence="7">
    <location>
        <begin position="192"/>
        <end position="211"/>
    </location>
</feature>
<dbReference type="AlphaFoldDB" id="A0A437QMW7"/>
<evidence type="ECO:0000256" key="4">
    <source>
        <dbReference type="ARBA" id="ARBA00022801"/>
    </source>
</evidence>
<keyword evidence="7" id="KW-1133">Transmembrane helix</keyword>
<keyword evidence="7" id="KW-0812">Transmembrane</keyword>
<organism evidence="9 10">
    <name type="scientific">Hwanghaeella grinnelliae</name>
    <dbReference type="NCBI Taxonomy" id="2500179"/>
    <lineage>
        <taxon>Bacteria</taxon>
        <taxon>Pseudomonadati</taxon>
        <taxon>Pseudomonadota</taxon>
        <taxon>Alphaproteobacteria</taxon>
        <taxon>Rhodospirillales</taxon>
        <taxon>Rhodospirillaceae</taxon>
        <taxon>Hwanghaeella</taxon>
    </lineage>
</organism>
<evidence type="ECO:0000256" key="2">
    <source>
        <dbReference type="ARBA" id="ARBA00001946"/>
    </source>
</evidence>
<evidence type="ECO:0000256" key="5">
    <source>
        <dbReference type="ARBA" id="ARBA00022842"/>
    </source>
</evidence>
<dbReference type="RefSeq" id="WP_127765361.1">
    <property type="nucleotide sequence ID" value="NZ_SADE01000002.1"/>
</dbReference>
<dbReference type="InterPro" id="IPR045121">
    <property type="entry name" value="CoAse"/>
</dbReference>
<reference evidence="10" key="1">
    <citation type="submission" date="2019-01" db="EMBL/GenBank/DDBJ databases">
        <title>Gri0909 isolated from a small marine red alga.</title>
        <authorList>
            <person name="Kim J."/>
            <person name="Jeong S.E."/>
            <person name="Jeon C.O."/>
        </authorList>
    </citation>
    <scope>NUCLEOTIDE SEQUENCE [LARGE SCALE GENOMIC DNA]</scope>
    <source>
        <strain evidence="10">Gri0909</strain>
    </source>
</reference>
<dbReference type="InterPro" id="IPR015797">
    <property type="entry name" value="NUDIX_hydrolase-like_dom_sf"/>
</dbReference>
<evidence type="ECO:0000313" key="9">
    <source>
        <dbReference type="EMBL" id="RVU35884.1"/>
    </source>
</evidence>
<dbReference type="GO" id="GO:0046872">
    <property type="term" value="F:metal ion binding"/>
    <property type="evidence" value="ECO:0007669"/>
    <property type="project" value="UniProtKB-KW"/>
</dbReference>
<dbReference type="GO" id="GO:0010945">
    <property type="term" value="F:coenzyme A diphosphatase activity"/>
    <property type="evidence" value="ECO:0007669"/>
    <property type="project" value="InterPro"/>
</dbReference>
<feature type="domain" description="Nudix hydrolase" evidence="8">
    <location>
        <begin position="49"/>
        <end position="186"/>
    </location>
</feature>
<dbReference type="PROSITE" id="PS51462">
    <property type="entry name" value="NUDIX"/>
    <property type="match status" value="1"/>
</dbReference>
<keyword evidence="5" id="KW-0460">Magnesium</keyword>
<evidence type="ECO:0000313" key="10">
    <source>
        <dbReference type="Proteomes" id="UP000287447"/>
    </source>
</evidence>
<proteinExistence type="predicted"/>
<dbReference type="InterPro" id="IPR000086">
    <property type="entry name" value="NUDIX_hydrolase_dom"/>
</dbReference>
<dbReference type="PANTHER" id="PTHR12992:SF11">
    <property type="entry name" value="MITOCHONDRIAL COENZYME A DIPHOSPHATASE NUDT8"/>
    <property type="match status" value="1"/>
</dbReference>
<dbReference type="SUPFAM" id="SSF55811">
    <property type="entry name" value="Nudix"/>
    <property type="match status" value="1"/>
</dbReference>
<dbReference type="CDD" id="cd03426">
    <property type="entry name" value="NUDIX_CoAse_Nudt7"/>
    <property type="match status" value="1"/>
</dbReference>
<dbReference type="Pfam" id="PF00293">
    <property type="entry name" value="NUDIX"/>
    <property type="match status" value="1"/>
</dbReference>
<keyword evidence="7" id="KW-0472">Membrane</keyword>
<sequence>MKTGVGITDEGAWREAIRQRVLAASEGGVIASRGDNDLNPGMKPLRKTLTPAAVLVALVDRPDGFTVLLTQRTDHLRDHAGQISFPGGKIEEHDEDPVATALREAEEEVGLAPHKVEVVGSLDRYVTRTGFAVTPVVGFVDPPFTLKLDPFEVAEVFEVPLRHFLTPGNRQQHSYELEGVTRRFYAMPYNDYYIWGATAGMLVNLADILMAERVSS</sequence>
<evidence type="ECO:0000256" key="3">
    <source>
        <dbReference type="ARBA" id="ARBA00022723"/>
    </source>
</evidence>
<gene>
    <name evidence="9" type="ORF">EOI86_11530</name>
</gene>